<dbReference type="InterPro" id="IPR030678">
    <property type="entry name" value="Peptide/Ni-bd"/>
</dbReference>
<evidence type="ECO:0000313" key="6">
    <source>
        <dbReference type="Proteomes" id="UP001432360"/>
    </source>
</evidence>
<dbReference type="PANTHER" id="PTHR30290:SF38">
    <property type="entry name" value="D,D-DIPEPTIDE-BINDING PERIPLASMIC PROTEIN DDPA-RELATED"/>
    <property type="match status" value="1"/>
</dbReference>
<geneLocation type="plasmid" evidence="5 6">
    <name>pSchITTGS70c</name>
</geneLocation>
<comment type="similarity">
    <text evidence="2">Belongs to the bacterial solute-binding protein 5 family.</text>
</comment>
<evidence type="ECO:0000256" key="3">
    <source>
        <dbReference type="ARBA" id="ARBA00022729"/>
    </source>
</evidence>
<name>A0ABZ2BFW6_9HYPH</name>
<evidence type="ECO:0000256" key="1">
    <source>
        <dbReference type="ARBA" id="ARBA00004418"/>
    </source>
</evidence>
<dbReference type="Pfam" id="PF00496">
    <property type="entry name" value="SBP_bac_5"/>
    <property type="match status" value="1"/>
</dbReference>
<dbReference type="SUPFAM" id="SSF53850">
    <property type="entry name" value="Periplasmic binding protein-like II"/>
    <property type="match status" value="1"/>
</dbReference>
<dbReference type="InterPro" id="IPR039424">
    <property type="entry name" value="SBP_5"/>
</dbReference>
<comment type="subcellular location">
    <subcellularLocation>
        <location evidence="1">Periplasm</location>
    </subcellularLocation>
</comment>
<keyword evidence="3" id="KW-0732">Signal</keyword>
<dbReference type="Proteomes" id="UP001432360">
    <property type="component" value="Plasmid pSchITTGS70c"/>
</dbReference>
<dbReference type="CDD" id="cd08502">
    <property type="entry name" value="PBP2_NikA_DppA_OppA_like_16"/>
    <property type="match status" value="1"/>
</dbReference>
<feature type="domain" description="Solute-binding protein family 5" evidence="4">
    <location>
        <begin position="74"/>
        <end position="450"/>
    </location>
</feature>
<dbReference type="EMBL" id="CP133151">
    <property type="protein sequence ID" value="WVT06395.1"/>
    <property type="molecule type" value="Genomic_DNA"/>
</dbReference>
<dbReference type="Gene3D" id="3.40.190.10">
    <property type="entry name" value="Periplasmic binding protein-like II"/>
    <property type="match status" value="1"/>
</dbReference>
<dbReference type="InterPro" id="IPR006311">
    <property type="entry name" value="TAT_signal"/>
</dbReference>
<protein>
    <submittedName>
        <fullName evidence="5">ABC transporter substrate-binding protein</fullName>
    </submittedName>
</protein>
<keyword evidence="6" id="KW-1185">Reference proteome</keyword>
<dbReference type="Gene3D" id="3.10.105.10">
    <property type="entry name" value="Dipeptide-binding Protein, Domain 3"/>
    <property type="match status" value="1"/>
</dbReference>
<gene>
    <name evidence="5" type="ORF">RB548_23820</name>
</gene>
<dbReference type="PROSITE" id="PS51318">
    <property type="entry name" value="TAT"/>
    <property type="match status" value="1"/>
</dbReference>
<proteinExistence type="inferred from homology"/>
<dbReference type="RefSeq" id="WP_331375459.1">
    <property type="nucleotide sequence ID" value="NZ_CP133151.1"/>
</dbReference>
<keyword evidence="5" id="KW-0614">Plasmid</keyword>
<dbReference type="Gene3D" id="3.90.76.10">
    <property type="entry name" value="Dipeptide-binding Protein, Domain 1"/>
    <property type="match status" value="1"/>
</dbReference>
<sequence length="533" mass="59311">MTITRREIIKAGLAAGTALSMPTILRAQTPDDARTVRWVASNVFVFDPIISVTAGYHAYQIYDTLFALDSKGMPQPQMVGKWSLSEDKKTYTFQLREGLTFHDGSPVTAADCVASIRRWSQVDSGGKLIMAIVKDISKENEKTFTITLNEPLPLLIPLLASSGGYYLAIMREKDATLPPTEQVTANIGSGPFKFNNALANPGVSFTYDRNEQYIPRQEPADGYAGGKVAKVDRVVWRVISDQQTAVAALQAGEVDFLATPPSDLYPLIESDPNLALENVNESGRVMFVSMNFLQSPFDNAKARQAMLHLIDQEAIMLAAGFNPKYFRPVKSIFGNSTPYSNDENTGWYKKGGDPEKAKQLFQEAGYTDEKVVILQSTDWPTASKAAEYLAFTLRKIGVNAELAPSDWGGVAKRRANKGPIEDGGWNIYVNDWTDAELDNPISVPLFRANGADAFFGWPKNDQYEVLRAKWVKIETLQERKALAREMQSLAWDFVSNVMLGQYFEPIARRKSLTGLVHFHAAYWPMWNMQKASA</sequence>
<dbReference type="InterPro" id="IPR000914">
    <property type="entry name" value="SBP_5_dom"/>
</dbReference>
<dbReference type="PIRSF" id="PIRSF002741">
    <property type="entry name" value="MppA"/>
    <property type="match status" value="1"/>
</dbReference>
<evidence type="ECO:0000256" key="2">
    <source>
        <dbReference type="ARBA" id="ARBA00005695"/>
    </source>
</evidence>
<evidence type="ECO:0000313" key="5">
    <source>
        <dbReference type="EMBL" id="WVT06395.1"/>
    </source>
</evidence>
<reference evidence="5" key="1">
    <citation type="submission" date="2023-08" db="EMBL/GenBank/DDBJ databases">
        <title>Complete genome sequence of Sinorhizobium chiapanecum ITTG S70 isolated from Acaciella angustissima nodules in Chiapas-Mexico.</title>
        <authorList>
            <person name="Rincon-Rosales R."/>
            <person name="Rogel M.A."/>
            <person name="Rincon-Medina C.I."/>
            <person name="Guerrero G."/>
            <person name="Manzano-Gomez L.A."/>
            <person name="Lopez-Lopez A."/>
            <person name="Rincon Molina F.A."/>
            <person name="Martinez-Romero E."/>
        </authorList>
    </citation>
    <scope>NUCLEOTIDE SEQUENCE</scope>
    <source>
        <strain evidence="5">ITTG S70</strain>
        <plasmid evidence="5">pSchITTGS70c</plasmid>
    </source>
</reference>
<evidence type="ECO:0000259" key="4">
    <source>
        <dbReference type="Pfam" id="PF00496"/>
    </source>
</evidence>
<organism evidence="5 6">
    <name type="scientific">Sinorhizobium chiapasense</name>
    <dbReference type="NCBI Taxonomy" id="501572"/>
    <lineage>
        <taxon>Bacteria</taxon>
        <taxon>Pseudomonadati</taxon>
        <taxon>Pseudomonadota</taxon>
        <taxon>Alphaproteobacteria</taxon>
        <taxon>Hyphomicrobiales</taxon>
        <taxon>Rhizobiaceae</taxon>
        <taxon>Sinorhizobium/Ensifer group</taxon>
        <taxon>Sinorhizobium</taxon>
    </lineage>
</organism>
<dbReference type="PANTHER" id="PTHR30290">
    <property type="entry name" value="PERIPLASMIC BINDING COMPONENT OF ABC TRANSPORTER"/>
    <property type="match status" value="1"/>
</dbReference>
<accession>A0ABZ2BFW6</accession>